<proteinExistence type="predicted"/>
<dbReference type="InterPro" id="IPR020843">
    <property type="entry name" value="ER"/>
</dbReference>
<name>A0ABT4AUR4_9ACTN</name>
<feature type="domain" description="Enoyl reductase (ER)" evidence="2">
    <location>
        <begin position="10"/>
        <end position="312"/>
    </location>
</feature>
<dbReference type="CDD" id="cd05289">
    <property type="entry name" value="MDR_like_2"/>
    <property type="match status" value="1"/>
</dbReference>
<evidence type="ECO:0000259" key="2">
    <source>
        <dbReference type="SMART" id="SM00829"/>
    </source>
</evidence>
<dbReference type="SUPFAM" id="SSF51735">
    <property type="entry name" value="NAD(P)-binding Rossmann-fold domains"/>
    <property type="match status" value="1"/>
</dbReference>
<gene>
    <name evidence="3" type="ORF">OWR29_08270</name>
</gene>
<dbReference type="InterPro" id="IPR051603">
    <property type="entry name" value="Zinc-ADH_QOR/CCCR"/>
</dbReference>
<evidence type="ECO:0000256" key="1">
    <source>
        <dbReference type="ARBA" id="ARBA00022857"/>
    </source>
</evidence>
<comment type="caution">
    <text evidence="3">The sequence shown here is derived from an EMBL/GenBank/DDBJ whole genome shotgun (WGS) entry which is preliminary data.</text>
</comment>
<dbReference type="SUPFAM" id="SSF50129">
    <property type="entry name" value="GroES-like"/>
    <property type="match status" value="1"/>
</dbReference>
<keyword evidence="1" id="KW-0521">NADP</keyword>
<dbReference type="Proteomes" id="UP001151002">
    <property type="component" value="Unassembled WGS sequence"/>
</dbReference>
<sequence>MQAIVVNDYGPPESYALADVPIPEPGPGQIQVRIAAASLNPGDIVIPSGAYRAQAPLTFPHVPGNDFAGTVTAVGEGVTAYQPGDEVFGHAVPRALTAMAGAHPSLTTGTLAEYAVFEAATPFIAHRPASLSITDAAALPTVGLTARALMATAAPQAGETALVIGATGGVGTTILPLLSQAGVTIVATGHHADEDLLHKLGARTVIGYDDEYPAAIDVGLNLVLPTDRLQRAAAAIRPGGRLFTITFPPPRPEMIARSDIRFKLVLDLDGQFGGMAEVATLTPTVTATYPLSDAVQALTSFAHNHTVGKLVITL</sequence>
<evidence type="ECO:0000313" key="3">
    <source>
        <dbReference type="EMBL" id="MCY1137990.1"/>
    </source>
</evidence>
<dbReference type="SMART" id="SM00829">
    <property type="entry name" value="PKS_ER"/>
    <property type="match status" value="1"/>
</dbReference>
<protein>
    <submittedName>
        <fullName evidence="3">NADP-dependent oxidoreductase</fullName>
    </submittedName>
</protein>
<dbReference type="InterPro" id="IPR036291">
    <property type="entry name" value="NAD(P)-bd_dom_sf"/>
</dbReference>
<dbReference type="Gene3D" id="3.40.50.720">
    <property type="entry name" value="NAD(P)-binding Rossmann-like Domain"/>
    <property type="match status" value="1"/>
</dbReference>
<dbReference type="EMBL" id="JAPNTZ010000003">
    <property type="protein sequence ID" value="MCY1137990.1"/>
    <property type="molecule type" value="Genomic_DNA"/>
</dbReference>
<dbReference type="Pfam" id="PF13602">
    <property type="entry name" value="ADH_zinc_N_2"/>
    <property type="match status" value="1"/>
</dbReference>
<keyword evidence="4" id="KW-1185">Reference proteome</keyword>
<dbReference type="Pfam" id="PF08240">
    <property type="entry name" value="ADH_N"/>
    <property type="match status" value="1"/>
</dbReference>
<dbReference type="InterPro" id="IPR011032">
    <property type="entry name" value="GroES-like_sf"/>
</dbReference>
<reference evidence="3" key="1">
    <citation type="submission" date="2022-11" db="EMBL/GenBank/DDBJ databases">
        <authorList>
            <person name="Somphong A."/>
            <person name="Phongsopitanun W."/>
        </authorList>
    </citation>
    <scope>NUCLEOTIDE SEQUENCE</scope>
    <source>
        <strain evidence="3">Pm04-4</strain>
    </source>
</reference>
<dbReference type="PANTHER" id="PTHR44154">
    <property type="entry name" value="QUINONE OXIDOREDUCTASE"/>
    <property type="match status" value="1"/>
</dbReference>
<dbReference type="PANTHER" id="PTHR44154:SF1">
    <property type="entry name" value="QUINONE OXIDOREDUCTASE"/>
    <property type="match status" value="1"/>
</dbReference>
<dbReference type="Gene3D" id="3.90.180.10">
    <property type="entry name" value="Medium-chain alcohol dehydrogenases, catalytic domain"/>
    <property type="match status" value="1"/>
</dbReference>
<organism evidence="3 4">
    <name type="scientific">Paractinoplanes pyxinae</name>
    <dbReference type="NCBI Taxonomy" id="2997416"/>
    <lineage>
        <taxon>Bacteria</taxon>
        <taxon>Bacillati</taxon>
        <taxon>Actinomycetota</taxon>
        <taxon>Actinomycetes</taxon>
        <taxon>Micromonosporales</taxon>
        <taxon>Micromonosporaceae</taxon>
        <taxon>Paractinoplanes</taxon>
    </lineage>
</organism>
<dbReference type="RefSeq" id="WP_267561961.1">
    <property type="nucleotide sequence ID" value="NZ_JAPNTZ010000003.1"/>
</dbReference>
<accession>A0ABT4AUR4</accession>
<dbReference type="InterPro" id="IPR013154">
    <property type="entry name" value="ADH-like_N"/>
</dbReference>
<evidence type="ECO:0000313" key="4">
    <source>
        <dbReference type="Proteomes" id="UP001151002"/>
    </source>
</evidence>